<reference evidence="1" key="1">
    <citation type="submission" date="2020-10" db="EMBL/GenBank/DDBJ databases">
        <authorList>
            <person name="Kikuchi T."/>
        </authorList>
    </citation>
    <scope>NUCLEOTIDE SEQUENCE</scope>
    <source>
        <strain evidence="1">NKZ352</strain>
    </source>
</reference>
<dbReference type="AlphaFoldDB" id="A0A8S1HP65"/>
<dbReference type="EMBL" id="CAJGYM010000104">
    <property type="protein sequence ID" value="CAD6197774.1"/>
    <property type="molecule type" value="Genomic_DNA"/>
</dbReference>
<dbReference type="Proteomes" id="UP000835052">
    <property type="component" value="Unassembled WGS sequence"/>
</dbReference>
<accession>A0A8S1HP65</accession>
<keyword evidence="2" id="KW-1185">Reference proteome</keyword>
<protein>
    <submittedName>
        <fullName evidence="1">Uncharacterized protein</fullName>
    </submittedName>
</protein>
<proteinExistence type="predicted"/>
<organism evidence="1 2">
    <name type="scientific">Caenorhabditis auriculariae</name>
    <dbReference type="NCBI Taxonomy" id="2777116"/>
    <lineage>
        <taxon>Eukaryota</taxon>
        <taxon>Metazoa</taxon>
        <taxon>Ecdysozoa</taxon>
        <taxon>Nematoda</taxon>
        <taxon>Chromadorea</taxon>
        <taxon>Rhabditida</taxon>
        <taxon>Rhabditina</taxon>
        <taxon>Rhabditomorpha</taxon>
        <taxon>Rhabditoidea</taxon>
        <taxon>Rhabditidae</taxon>
        <taxon>Peloderinae</taxon>
        <taxon>Caenorhabditis</taxon>
    </lineage>
</organism>
<name>A0A8S1HP65_9PELO</name>
<gene>
    <name evidence="1" type="ORF">CAUJ_LOCUS13683</name>
</gene>
<sequence length="233" mass="25861">MVIRMRIVPYLWNDHAVSHNPEKRPPGPFLIDVRSCRPFVKCGGGRVPKAHRKQDQMPVSEYRGAKEAADRPGFFPVGSIKYYTFLPTYVPSSRGASLKTELNLQLYQMIWFCHQELIDPGIGREQEPRRAAAAALAVLTAANKLQVGPLCSVWASPTFHALFPTDSFALQKQPFLLLRLLPAPCRVSPALVQPVGPNNPLSNYQPLLNSIFCLFSSSSLELLCAVGFLVLGF</sequence>
<comment type="caution">
    <text evidence="1">The sequence shown here is derived from an EMBL/GenBank/DDBJ whole genome shotgun (WGS) entry which is preliminary data.</text>
</comment>
<evidence type="ECO:0000313" key="1">
    <source>
        <dbReference type="EMBL" id="CAD6197774.1"/>
    </source>
</evidence>
<evidence type="ECO:0000313" key="2">
    <source>
        <dbReference type="Proteomes" id="UP000835052"/>
    </source>
</evidence>